<reference evidence="2 3" key="1">
    <citation type="submission" date="2019-08" db="EMBL/GenBank/DDBJ databases">
        <title>Arthrobacter sp. nov., isolated from plateau pika and Tibetan wild ass.</title>
        <authorList>
            <person name="Ge Y."/>
        </authorList>
    </citation>
    <scope>NUCLEOTIDE SEQUENCE [LARGE SCALE GENOMIC DNA]</scope>
    <source>
        <strain evidence="2 3">785</strain>
    </source>
</reference>
<keyword evidence="3" id="KW-1185">Reference proteome</keyword>
<evidence type="ECO:0000259" key="1">
    <source>
        <dbReference type="Pfam" id="PF09860"/>
    </source>
</evidence>
<evidence type="ECO:0000313" key="2">
    <source>
        <dbReference type="EMBL" id="KAD3720600.1"/>
    </source>
</evidence>
<dbReference type="Proteomes" id="UP000326852">
    <property type="component" value="Unassembled WGS sequence"/>
</dbReference>
<gene>
    <name evidence="2" type="ORF">GD627_07265</name>
</gene>
<accession>A0A5N6MR39</accession>
<proteinExistence type="predicted"/>
<organism evidence="2 3">
    <name type="scientific">Arthrobacter yangruifuii</name>
    <dbReference type="NCBI Taxonomy" id="2606616"/>
    <lineage>
        <taxon>Bacteria</taxon>
        <taxon>Bacillati</taxon>
        <taxon>Actinomycetota</taxon>
        <taxon>Actinomycetes</taxon>
        <taxon>Micrococcales</taxon>
        <taxon>Micrococcaceae</taxon>
        <taxon>Arthrobacter</taxon>
    </lineage>
</organism>
<dbReference type="InterPro" id="IPR018656">
    <property type="entry name" value="DUF2087"/>
</dbReference>
<dbReference type="OrthoDB" id="529288at2"/>
<dbReference type="Pfam" id="PF09860">
    <property type="entry name" value="DUF2087"/>
    <property type="match status" value="1"/>
</dbReference>
<sequence length="206" mass="22563">MAHDAHHCCWSVPGETMNPGKTASGENRWRLVAAALADPRRLHLYARAVLAADDGAPLDPAGLTSAEAKSLAVLQQAGLLDVRENRVAPSPAVFRDLLAAGVRPPDSSARRFLVSGRVETYPRKRADRLELLHFLAGEVFEHARPPEPGLRPVLTEKELTTRLAKFTADPASIRRYLVDEGIVARDASGTQYWLTRPRPAEGMEFA</sequence>
<feature type="domain" description="DUF2087" evidence="1">
    <location>
        <begin position="117"/>
        <end position="194"/>
    </location>
</feature>
<protein>
    <submittedName>
        <fullName evidence="2">DUF2087 domain-containing protein</fullName>
    </submittedName>
</protein>
<name>A0A5N6MR39_9MICC</name>
<dbReference type="RefSeq" id="WP_146361808.1">
    <property type="nucleotide sequence ID" value="NZ_VTFX01000003.1"/>
</dbReference>
<comment type="caution">
    <text evidence="2">The sequence shown here is derived from an EMBL/GenBank/DDBJ whole genome shotgun (WGS) entry which is preliminary data.</text>
</comment>
<dbReference type="EMBL" id="VTFX01000003">
    <property type="protein sequence ID" value="KAD3720600.1"/>
    <property type="molecule type" value="Genomic_DNA"/>
</dbReference>
<evidence type="ECO:0000313" key="3">
    <source>
        <dbReference type="Proteomes" id="UP000326852"/>
    </source>
</evidence>
<dbReference type="AlphaFoldDB" id="A0A5N6MR39"/>